<keyword evidence="2" id="KW-0378">Hydrolase</keyword>
<gene>
    <name evidence="6" type="ORF">LTR77_008334</name>
</gene>
<dbReference type="Pfam" id="PF00326">
    <property type="entry name" value="Peptidase_S9"/>
    <property type="match status" value="1"/>
</dbReference>
<comment type="similarity">
    <text evidence="1">Belongs to the peptidase S9C family.</text>
</comment>
<dbReference type="PANTHER" id="PTHR42776:SF27">
    <property type="entry name" value="DIPEPTIDYL PEPTIDASE FAMILY MEMBER 6"/>
    <property type="match status" value="1"/>
</dbReference>
<sequence>MALLDKILDLPIPKTIKISPDCRQVLYSTTPITKTGEHEVSTIWLADTGHQGSARQITLGEYNDHSPRWCPDGKSIAFISDRAKAGEQWAIYSHTLGEEGEPQVLTPAGNEKKIERFEFSPDGKTIAYLSADEKSAEKKAKDKEKDDPMVWGEDWAFNRLRVVDVATKKVATLVSRSAHITELAWSDDGSRIAWLEVTTPNIESPYLHGTKASIINLAAIPSGGPWPFSTKLHSLQWAGDKLHALGFRSQESTISNNAVYSLDTTSSSPAWADPTYGLEECPEELGKADRDIVVKVEAGPQDQLHMFGGRPIFSKDQELKTWDAAFTTDSDELIIAVATSDVNHPPEVHSITASGGALIQLSSHARAHGLQDHHFGHPEFLSCASEDGAIELDAVYITPPHLTPQNQRTPPKPLPTVVFIHGGPHSRVTNQFDGTYHLWGPLLLEAGYALLLPNYHGNSGRGSDWANCARGAVGTVEYDDIIALVNDAVRNGYSDPERLVVSGWSQGGFLSYLACVRNGLHGEGWKFRAAIPGAGVSDWDTMTMTSDVGATFQSDMAGKSPWRSDKPDVANRKGSAIWEFQAAVEAAVEIPPVLMVHGEKDERVPVSQAVGFRRALQGQGLGFEMVVYPREEHIIKERRHVRDMAERVVGFVGKHLGPGEKGDGEV</sequence>
<dbReference type="Gene3D" id="2.120.10.30">
    <property type="entry name" value="TolB, C-terminal domain"/>
    <property type="match status" value="1"/>
</dbReference>
<reference evidence="6 7" key="1">
    <citation type="submission" date="2023-08" db="EMBL/GenBank/DDBJ databases">
        <title>Black Yeasts Isolated from many extreme environments.</title>
        <authorList>
            <person name="Coleine C."/>
            <person name="Stajich J.E."/>
            <person name="Selbmann L."/>
        </authorList>
    </citation>
    <scope>NUCLEOTIDE SEQUENCE [LARGE SCALE GENOMIC DNA]</scope>
    <source>
        <strain evidence="6 7">CCFEE 5935</strain>
    </source>
</reference>
<evidence type="ECO:0000259" key="5">
    <source>
        <dbReference type="Pfam" id="PF00326"/>
    </source>
</evidence>
<dbReference type="SUPFAM" id="SSF82171">
    <property type="entry name" value="DPP6 N-terminal domain-like"/>
    <property type="match status" value="1"/>
</dbReference>
<keyword evidence="3" id="KW-0720">Serine protease</keyword>
<evidence type="ECO:0000256" key="2">
    <source>
        <dbReference type="ARBA" id="ARBA00022801"/>
    </source>
</evidence>
<proteinExistence type="inferred from homology"/>
<dbReference type="EMBL" id="JAVRRT010000014">
    <property type="protein sequence ID" value="KAK5166073.1"/>
    <property type="molecule type" value="Genomic_DNA"/>
</dbReference>
<dbReference type="Proteomes" id="UP001337655">
    <property type="component" value="Unassembled WGS sequence"/>
</dbReference>
<accession>A0AAV9P185</accession>
<protein>
    <recommendedName>
        <fullName evidence="4">Dipeptidyl-peptidase V</fullName>
    </recommendedName>
</protein>
<dbReference type="Gene3D" id="3.40.50.1820">
    <property type="entry name" value="alpha/beta hydrolase"/>
    <property type="match status" value="1"/>
</dbReference>
<dbReference type="SUPFAM" id="SSF53474">
    <property type="entry name" value="alpha/beta-Hydrolases"/>
    <property type="match status" value="1"/>
</dbReference>
<dbReference type="GeneID" id="89929667"/>
<dbReference type="AlphaFoldDB" id="A0AAV9P185"/>
<evidence type="ECO:0000256" key="1">
    <source>
        <dbReference type="ARBA" id="ARBA00010040"/>
    </source>
</evidence>
<evidence type="ECO:0000256" key="4">
    <source>
        <dbReference type="ARBA" id="ARBA00032829"/>
    </source>
</evidence>
<evidence type="ECO:0000313" key="7">
    <source>
        <dbReference type="Proteomes" id="UP001337655"/>
    </source>
</evidence>
<dbReference type="InterPro" id="IPR011659">
    <property type="entry name" value="WD40"/>
</dbReference>
<keyword evidence="3" id="KW-0645">Protease</keyword>
<dbReference type="InterPro" id="IPR001375">
    <property type="entry name" value="Peptidase_S9_cat"/>
</dbReference>
<feature type="domain" description="Peptidase S9 prolyl oligopeptidase catalytic" evidence="5">
    <location>
        <begin position="442"/>
        <end position="657"/>
    </location>
</feature>
<dbReference type="PANTHER" id="PTHR42776">
    <property type="entry name" value="SERINE PEPTIDASE S9 FAMILY MEMBER"/>
    <property type="match status" value="1"/>
</dbReference>
<organism evidence="6 7">
    <name type="scientific">Saxophila tyrrhenica</name>
    <dbReference type="NCBI Taxonomy" id="1690608"/>
    <lineage>
        <taxon>Eukaryota</taxon>
        <taxon>Fungi</taxon>
        <taxon>Dikarya</taxon>
        <taxon>Ascomycota</taxon>
        <taxon>Pezizomycotina</taxon>
        <taxon>Dothideomycetes</taxon>
        <taxon>Dothideomycetidae</taxon>
        <taxon>Mycosphaerellales</taxon>
        <taxon>Extremaceae</taxon>
        <taxon>Saxophila</taxon>
    </lineage>
</organism>
<dbReference type="InterPro" id="IPR029058">
    <property type="entry name" value="AB_hydrolase_fold"/>
</dbReference>
<dbReference type="InterPro" id="IPR011042">
    <property type="entry name" value="6-blade_b-propeller_TolB-like"/>
</dbReference>
<dbReference type="GO" id="GO:0004252">
    <property type="term" value="F:serine-type endopeptidase activity"/>
    <property type="evidence" value="ECO:0007669"/>
    <property type="project" value="TreeGrafter"/>
</dbReference>
<evidence type="ECO:0000256" key="3">
    <source>
        <dbReference type="ARBA" id="ARBA00022825"/>
    </source>
</evidence>
<dbReference type="Pfam" id="PF07676">
    <property type="entry name" value="PD40"/>
    <property type="match status" value="2"/>
</dbReference>
<comment type="caution">
    <text evidence="6">The sequence shown here is derived from an EMBL/GenBank/DDBJ whole genome shotgun (WGS) entry which is preliminary data.</text>
</comment>
<dbReference type="RefSeq" id="XP_064656026.1">
    <property type="nucleotide sequence ID" value="XM_064805566.1"/>
</dbReference>
<keyword evidence="7" id="KW-1185">Reference proteome</keyword>
<dbReference type="GO" id="GO:0006508">
    <property type="term" value="P:proteolysis"/>
    <property type="evidence" value="ECO:0007669"/>
    <property type="project" value="InterPro"/>
</dbReference>
<name>A0AAV9P185_9PEZI</name>
<evidence type="ECO:0000313" key="6">
    <source>
        <dbReference type="EMBL" id="KAK5166073.1"/>
    </source>
</evidence>